<dbReference type="RefSeq" id="WP_115432327.1">
    <property type="nucleotide sequence ID" value="NZ_CP031337.1"/>
</dbReference>
<dbReference type="FunFam" id="3.10.580.10:FF:000008">
    <property type="entry name" value="Integral membrane protein TerC"/>
    <property type="match status" value="1"/>
</dbReference>
<feature type="transmembrane region" description="Helical" evidence="10">
    <location>
        <begin position="122"/>
        <end position="148"/>
    </location>
</feature>
<dbReference type="PROSITE" id="PS51371">
    <property type="entry name" value="CBS"/>
    <property type="match status" value="1"/>
</dbReference>
<evidence type="ECO:0000256" key="5">
    <source>
        <dbReference type="ARBA" id="ARBA00022737"/>
    </source>
</evidence>
<dbReference type="KEGG" id="ccah:DWG20_02665"/>
<dbReference type="InterPro" id="IPR044751">
    <property type="entry name" value="Ion_transp-like_CBS"/>
</dbReference>
<dbReference type="Pfam" id="PF03741">
    <property type="entry name" value="TerC"/>
    <property type="match status" value="1"/>
</dbReference>
<evidence type="ECO:0000256" key="9">
    <source>
        <dbReference type="PROSITE-ProRule" id="PRU00703"/>
    </source>
</evidence>
<dbReference type="GO" id="GO:0005886">
    <property type="term" value="C:plasma membrane"/>
    <property type="evidence" value="ECO:0007669"/>
    <property type="project" value="UniProtKB-SubCell"/>
</dbReference>
<dbReference type="InterPro" id="IPR005496">
    <property type="entry name" value="Integral_membrane_TerC"/>
</dbReference>
<feature type="domain" description="CBS" evidence="11">
    <location>
        <begin position="367"/>
        <end position="424"/>
    </location>
</feature>
<evidence type="ECO:0000256" key="1">
    <source>
        <dbReference type="ARBA" id="ARBA00004651"/>
    </source>
</evidence>
<sequence>MEFLMDPSIWIGLLTLVVLEIVLGIDNLVFIAILADKLPPAQRDKARLIGLSLALLMRLGLLSVISWMVTLTAPLFALAGHDFSGRDLILILGGLFLLFKATMELHERLEGVVHENSGSRVYAGFWVVVAQIVALDAVFSLDAVITAVGMVDNLGVMMVAVMIAMAVMLLASKPLTRFVNAHPTVVVLCLSFLLMIGLSLVAEGFGFHIPKGYLYAAIGFSILIEAFNQVARRNFVKHESRRPMRERTAEAILRMMGSRRRHELAESAESESSEAPVEAFGDEERYMISGVLTLADRSIRTIMTPRTEVSWVDCNGDPHDIRQQLLDTPHSLFPVCRGTLDEVVGVARAKDLLVALDSGQSLAHYAAQHSPIVVPESMDAIKLLGVLRRAKGRFVLVTDEFGVVQGLVTPLDVLEAIAGEFPDEDETLDIVRDDAVWLVKGGADLHMLEQALGDVELVSANDEYASLAGLLLVRCGHMPALGETLDIGAYRFEVAELSERRIELVRIRMIEPALSDPH</sequence>
<dbReference type="PANTHER" id="PTHR22777:SF15">
    <property type="entry name" value="UPF0053 INNER MEMBRANE PROTEIN YOAE"/>
    <property type="match status" value="1"/>
</dbReference>
<name>A0A345Y3B5_9NEIS</name>
<dbReference type="Gene3D" id="3.30.465.10">
    <property type="match status" value="1"/>
</dbReference>
<evidence type="ECO:0000256" key="6">
    <source>
        <dbReference type="ARBA" id="ARBA00022989"/>
    </source>
</evidence>
<dbReference type="Pfam" id="PF00571">
    <property type="entry name" value="CBS"/>
    <property type="match status" value="1"/>
</dbReference>
<evidence type="ECO:0000313" key="13">
    <source>
        <dbReference type="Proteomes" id="UP000254537"/>
    </source>
</evidence>
<dbReference type="Gene3D" id="3.10.580.10">
    <property type="entry name" value="CBS-domain"/>
    <property type="match status" value="1"/>
</dbReference>
<dbReference type="InterPro" id="IPR046342">
    <property type="entry name" value="CBS_dom_sf"/>
</dbReference>
<dbReference type="InterPro" id="IPR000644">
    <property type="entry name" value="CBS_dom"/>
</dbReference>
<accession>A0A345Y3B5</accession>
<feature type="transmembrane region" description="Helical" evidence="10">
    <location>
        <begin position="184"/>
        <end position="207"/>
    </location>
</feature>
<dbReference type="OrthoDB" id="9805314at2"/>
<dbReference type="InterPro" id="IPR036318">
    <property type="entry name" value="FAD-bd_PCMH-like_sf"/>
</dbReference>
<evidence type="ECO:0000256" key="7">
    <source>
        <dbReference type="ARBA" id="ARBA00023122"/>
    </source>
</evidence>
<evidence type="ECO:0000313" key="12">
    <source>
        <dbReference type="EMBL" id="AXK38417.1"/>
    </source>
</evidence>
<gene>
    <name evidence="12" type="ORF">DWG20_02665</name>
</gene>
<dbReference type="PANTHER" id="PTHR22777">
    <property type="entry name" value="HEMOLYSIN-RELATED"/>
    <property type="match status" value="1"/>
</dbReference>
<dbReference type="SUPFAM" id="SSF54631">
    <property type="entry name" value="CBS-domain pair"/>
    <property type="match status" value="1"/>
</dbReference>
<keyword evidence="8 10" id="KW-0472">Membrane</keyword>
<dbReference type="InterPro" id="IPR016169">
    <property type="entry name" value="FAD-bd_PCMH_sub2"/>
</dbReference>
<keyword evidence="6 10" id="KW-1133">Transmembrane helix</keyword>
<comment type="similarity">
    <text evidence="2">Belongs to the UPF0053 family.</text>
</comment>
<dbReference type="Pfam" id="PF03471">
    <property type="entry name" value="CorC_HlyC"/>
    <property type="match status" value="1"/>
</dbReference>
<evidence type="ECO:0000256" key="4">
    <source>
        <dbReference type="ARBA" id="ARBA00022692"/>
    </source>
</evidence>
<evidence type="ECO:0000256" key="10">
    <source>
        <dbReference type="SAM" id="Phobius"/>
    </source>
</evidence>
<feature type="transmembrane region" description="Helical" evidence="10">
    <location>
        <begin position="83"/>
        <end position="101"/>
    </location>
</feature>
<dbReference type="Proteomes" id="UP000254537">
    <property type="component" value="Chromosome"/>
</dbReference>
<feature type="transmembrane region" description="Helical" evidence="10">
    <location>
        <begin position="55"/>
        <end position="77"/>
    </location>
</feature>
<evidence type="ECO:0000259" key="11">
    <source>
        <dbReference type="PROSITE" id="PS51371"/>
    </source>
</evidence>
<evidence type="ECO:0000256" key="3">
    <source>
        <dbReference type="ARBA" id="ARBA00022475"/>
    </source>
</evidence>
<dbReference type="GO" id="GO:0050660">
    <property type="term" value="F:flavin adenine dinucleotide binding"/>
    <property type="evidence" value="ECO:0007669"/>
    <property type="project" value="InterPro"/>
</dbReference>
<feature type="transmembrane region" description="Helical" evidence="10">
    <location>
        <begin position="154"/>
        <end position="172"/>
    </location>
</feature>
<feature type="transmembrane region" description="Helical" evidence="10">
    <location>
        <begin position="12"/>
        <end position="34"/>
    </location>
</feature>
<organism evidence="12 13">
    <name type="scientific">Crenobacter cavernae</name>
    <dbReference type="NCBI Taxonomy" id="2290923"/>
    <lineage>
        <taxon>Bacteria</taxon>
        <taxon>Pseudomonadati</taxon>
        <taxon>Pseudomonadota</taxon>
        <taxon>Betaproteobacteria</taxon>
        <taxon>Neisseriales</taxon>
        <taxon>Neisseriaceae</taxon>
        <taxon>Crenobacter</taxon>
    </lineage>
</organism>
<comment type="subcellular location">
    <subcellularLocation>
        <location evidence="1">Cell membrane</location>
        <topology evidence="1">Multi-pass membrane protein</topology>
    </subcellularLocation>
</comment>
<dbReference type="CDD" id="cd04590">
    <property type="entry name" value="CBS_pair_CorC_HlyC_assoc"/>
    <property type="match status" value="1"/>
</dbReference>
<keyword evidence="4 10" id="KW-0812">Transmembrane</keyword>
<protein>
    <submittedName>
        <fullName evidence="12">TerC family protein</fullName>
    </submittedName>
</protein>
<proteinExistence type="inferred from homology"/>
<keyword evidence="7 9" id="KW-0129">CBS domain</keyword>
<evidence type="ECO:0000256" key="2">
    <source>
        <dbReference type="ARBA" id="ARBA00006337"/>
    </source>
</evidence>
<dbReference type="AlphaFoldDB" id="A0A345Y3B5"/>
<dbReference type="EMBL" id="CP031337">
    <property type="protein sequence ID" value="AXK38417.1"/>
    <property type="molecule type" value="Genomic_DNA"/>
</dbReference>
<dbReference type="SUPFAM" id="SSF56176">
    <property type="entry name" value="FAD-binding/transporter-associated domain-like"/>
    <property type="match status" value="1"/>
</dbReference>
<reference evidence="12 13" key="1">
    <citation type="submission" date="2018-07" db="EMBL/GenBank/DDBJ databases">
        <title>Crenobacter cavernae sp. nov., isolated from a karst cave.</title>
        <authorList>
            <person name="Zhu H."/>
        </authorList>
    </citation>
    <scope>NUCLEOTIDE SEQUENCE [LARGE SCALE GENOMIC DNA]</scope>
    <source>
        <strain evidence="12 13">K1W11S-77</strain>
    </source>
</reference>
<keyword evidence="3" id="KW-1003">Cell membrane</keyword>
<dbReference type="InterPro" id="IPR005170">
    <property type="entry name" value="Transptr-assoc_dom"/>
</dbReference>
<evidence type="ECO:0000256" key="8">
    <source>
        <dbReference type="ARBA" id="ARBA00023136"/>
    </source>
</evidence>
<keyword evidence="5" id="KW-0677">Repeat</keyword>
<dbReference type="SMART" id="SM01091">
    <property type="entry name" value="CorC_HlyC"/>
    <property type="match status" value="1"/>
</dbReference>